<keyword evidence="1" id="KW-0175">Coiled coil</keyword>
<organism evidence="2">
    <name type="scientific">Spironucleus salmonicida</name>
    <dbReference type="NCBI Taxonomy" id="348837"/>
    <lineage>
        <taxon>Eukaryota</taxon>
        <taxon>Metamonada</taxon>
        <taxon>Diplomonadida</taxon>
        <taxon>Hexamitidae</taxon>
        <taxon>Hexamitinae</taxon>
        <taxon>Spironucleus</taxon>
    </lineage>
</organism>
<protein>
    <recommendedName>
        <fullName evidence="5">SF-assemblin</fullName>
    </recommendedName>
</protein>
<evidence type="ECO:0008006" key="5">
    <source>
        <dbReference type="Google" id="ProtNLM"/>
    </source>
</evidence>
<dbReference type="EMBL" id="KI546166">
    <property type="protein sequence ID" value="EST42155.1"/>
    <property type="molecule type" value="Genomic_DNA"/>
</dbReference>
<proteinExistence type="predicted"/>
<reference evidence="2 3" key="1">
    <citation type="journal article" date="2014" name="PLoS Genet.">
        <title>The Genome of Spironucleus salmonicida Highlights a Fish Pathogen Adapted to Fluctuating Environments.</title>
        <authorList>
            <person name="Xu F."/>
            <person name="Jerlstrom-Hultqvist J."/>
            <person name="Einarsson E."/>
            <person name="Astvaldsson A."/>
            <person name="Svard S.G."/>
            <person name="Andersson J.O."/>
        </authorList>
    </citation>
    <scope>NUCLEOTIDE SEQUENCE</scope>
    <source>
        <strain evidence="3">ATCC 50377</strain>
    </source>
</reference>
<evidence type="ECO:0000313" key="3">
    <source>
        <dbReference type="EMBL" id="KAH0574735.1"/>
    </source>
</evidence>
<evidence type="ECO:0000313" key="2">
    <source>
        <dbReference type="EMBL" id="EST42155.1"/>
    </source>
</evidence>
<gene>
    <name evidence="2" type="ORF">SS50377_18462</name>
    <name evidence="3" type="ORF">SS50377_22350</name>
</gene>
<feature type="coiled-coil region" evidence="1">
    <location>
        <begin position="92"/>
        <end position="213"/>
    </location>
</feature>
<dbReference type="Proteomes" id="UP000018208">
    <property type="component" value="Unassembled WGS sequence"/>
</dbReference>
<name>V6LCE0_9EUKA</name>
<reference evidence="3" key="2">
    <citation type="submission" date="2020-12" db="EMBL/GenBank/DDBJ databases">
        <title>New Spironucleus salmonicida genome in near-complete chromosomes.</title>
        <authorList>
            <person name="Xu F."/>
            <person name="Kurt Z."/>
            <person name="Jimenez-Gonzalez A."/>
            <person name="Astvaldsson A."/>
            <person name="Andersson J.O."/>
            <person name="Svard S.G."/>
        </authorList>
    </citation>
    <scope>NUCLEOTIDE SEQUENCE</scope>
    <source>
        <strain evidence="3">ATCC 50377</strain>
    </source>
</reference>
<dbReference type="EMBL" id="AUWU02000003">
    <property type="protein sequence ID" value="KAH0574735.1"/>
    <property type="molecule type" value="Genomic_DNA"/>
</dbReference>
<dbReference type="AlphaFoldDB" id="V6LCE0"/>
<keyword evidence="4" id="KW-1185">Reference proteome</keyword>
<evidence type="ECO:0000256" key="1">
    <source>
        <dbReference type="SAM" id="Coils"/>
    </source>
</evidence>
<sequence length="248" mass="28986">MSIKLQNLKQTIKNANEAFDSNYNIQITQLKSRLTSFQSQVQEIDLKIRNQTANRYTILHDTQLDFTQQFTILFEQHKLKLQSISTFQQDKLNQLKTRANDVSKRIIAEQENRSAAIEVFKSQTQEKIENLLNILKEIEAEDIAKSEELTIDFIKQNQKILKQLETRRKEGDDSVQDMKKEIDSLFVSRLKDLSELKTRISESRREAEIQINNNQQERILHETKLVTSLDAILNKMQCTLSAGRNVFD</sequence>
<accession>V6LCE0</accession>
<evidence type="ECO:0000313" key="4">
    <source>
        <dbReference type="Proteomes" id="UP000018208"/>
    </source>
</evidence>
<dbReference type="VEuPathDB" id="GiardiaDB:SS50377_22350"/>